<proteinExistence type="predicted"/>
<sequence>MFRSNDIGVLRDQIDKFDLPIFIVQRSEASGEFEFLALNLACERQTGVAMQDIVLKPLAKIFPQTQAERIHSRYALCVEQAPPIRCRETLDLPCGLTAWETTLHHVLTHNGEHRVVGSATLFSGIHHDARDVAAFEDVRYFSSLSGWKLEQIIQVLDAYDQGAIPKSQLSGSVQALSGLCRSVACSMQHLRSIADDRLKASAEIGIDMVGDLNTAQSPSEVEQAMSAIIDMFDPSQINAEA</sequence>
<dbReference type="EMBL" id="LAZR01001764">
    <property type="protein sequence ID" value="KKN39438.1"/>
    <property type="molecule type" value="Genomic_DNA"/>
</dbReference>
<accession>A0A0F9TD55</accession>
<name>A0A0F9TD55_9ZZZZ</name>
<evidence type="ECO:0000313" key="1">
    <source>
        <dbReference type="EMBL" id="KKN39438.1"/>
    </source>
</evidence>
<evidence type="ECO:0008006" key="2">
    <source>
        <dbReference type="Google" id="ProtNLM"/>
    </source>
</evidence>
<gene>
    <name evidence="1" type="ORF">LCGC14_0743490</name>
</gene>
<protein>
    <recommendedName>
        <fullName evidence="2">PAS fold-4 domain-containing protein</fullName>
    </recommendedName>
</protein>
<organism evidence="1">
    <name type="scientific">marine sediment metagenome</name>
    <dbReference type="NCBI Taxonomy" id="412755"/>
    <lineage>
        <taxon>unclassified sequences</taxon>
        <taxon>metagenomes</taxon>
        <taxon>ecological metagenomes</taxon>
    </lineage>
</organism>
<dbReference type="AlphaFoldDB" id="A0A0F9TD55"/>
<reference evidence="1" key="1">
    <citation type="journal article" date="2015" name="Nature">
        <title>Complex archaea that bridge the gap between prokaryotes and eukaryotes.</title>
        <authorList>
            <person name="Spang A."/>
            <person name="Saw J.H."/>
            <person name="Jorgensen S.L."/>
            <person name="Zaremba-Niedzwiedzka K."/>
            <person name="Martijn J."/>
            <person name="Lind A.E."/>
            <person name="van Eijk R."/>
            <person name="Schleper C."/>
            <person name="Guy L."/>
            <person name="Ettema T.J."/>
        </authorList>
    </citation>
    <scope>NUCLEOTIDE SEQUENCE</scope>
</reference>
<comment type="caution">
    <text evidence="1">The sequence shown here is derived from an EMBL/GenBank/DDBJ whole genome shotgun (WGS) entry which is preliminary data.</text>
</comment>